<evidence type="ECO:0000313" key="1">
    <source>
        <dbReference type="EMBL" id="GGE92201.1"/>
    </source>
</evidence>
<reference evidence="2" key="2">
    <citation type="submission" date="2016-11" db="EMBL/GenBank/DDBJ databases">
        <authorList>
            <person name="Jaros S."/>
            <person name="Januszkiewicz K."/>
            <person name="Wedrychowicz H."/>
        </authorList>
    </citation>
    <scope>NUCLEOTIDE SEQUENCE [LARGE SCALE GENOMIC DNA]</scope>
    <source>
        <strain evidence="2">DSM 27989</strain>
    </source>
</reference>
<dbReference type="OrthoDB" id="5903604at2"/>
<protein>
    <submittedName>
        <fullName evidence="2">Bacteriophage abortive infection AbiH</fullName>
    </submittedName>
</protein>
<dbReference type="AlphaFoldDB" id="A0A1M6ZY82"/>
<accession>A0A1M6ZY82</accession>
<dbReference type="Proteomes" id="UP000650994">
    <property type="component" value="Unassembled WGS sequence"/>
</dbReference>
<dbReference type="EMBL" id="BMFL01000004">
    <property type="protein sequence ID" value="GGE92201.1"/>
    <property type="molecule type" value="Genomic_DNA"/>
</dbReference>
<dbReference type="Pfam" id="PF14253">
    <property type="entry name" value="AbiH"/>
    <property type="match status" value="1"/>
</dbReference>
<dbReference type="Proteomes" id="UP000184120">
    <property type="component" value="Unassembled WGS sequence"/>
</dbReference>
<dbReference type="InterPro" id="IPR025935">
    <property type="entry name" value="AbiH"/>
</dbReference>
<dbReference type="RefSeq" id="WP_072932668.1">
    <property type="nucleotide sequence ID" value="NZ_BMFL01000004.1"/>
</dbReference>
<reference evidence="3" key="3">
    <citation type="submission" date="2016-11" db="EMBL/GenBank/DDBJ databases">
        <authorList>
            <person name="Varghese N."/>
            <person name="Submissions S."/>
        </authorList>
    </citation>
    <scope>NUCLEOTIDE SEQUENCE [LARGE SCALE GENOMIC DNA]</scope>
    <source>
        <strain evidence="3">DSM 27989</strain>
    </source>
</reference>
<reference evidence="1" key="1">
    <citation type="journal article" date="2014" name="Int. J. Syst. Evol. Microbiol.">
        <title>Complete genome of a new Firmicutes species belonging to the dominant human colonic microbiota ('Ruminococcus bicirculans') reveals two chromosomes and a selective capacity to utilize plant glucans.</title>
        <authorList>
            <consortium name="NISC Comparative Sequencing Program"/>
            <person name="Wegmann U."/>
            <person name="Louis P."/>
            <person name="Goesmann A."/>
            <person name="Henrissat B."/>
            <person name="Duncan S.H."/>
            <person name="Flint H.J."/>
        </authorList>
    </citation>
    <scope>NUCLEOTIDE SEQUENCE</scope>
    <source>
        <strain evidence="1">CGMCC 1.12707</strain>
    </source>
</reference>
<gene>
    <name evidence="1" type="ORF">GCM10010984_07350</name>
    <name evidence="2" type="ORF">SAMN05443634_10891</name>
</gene>
<evidence type="ECO:0000313" key="2">
    <source>
        <dbReference type="EMBL" id="SHL35305.1"/>
    </source>
</evidence>
<proteinExistence type="predicted"/>
<sequence>MNRIILIGNGFDLAHGLKTSYNDFIDWIVESKHKYLEENRYRYEDNDISYSPGKYNNINIPLEKVKEVFSTSNDTFFMPLFAGDTSYVNDQSFSYGSVNYKNSFLKLIIQSRYIKGWADIETMFYDELNRLLNDEKTTDKEIKKFNSDFQRIINLLEEYLLIVVKSNNLIEEDIENRILSLLTNNPVSQNDMSIEFKNSKETRIRGIEKQLALDKILILDFNYTKTISKYFANSTNGVIMNKIEYINIHGTLNDQLNPIIFGFGDELDENYLKIEKSRLTGVLEYIKSINYLRTSNYRSVLNFLELYNFQVFTWGHSCGLTDRTLLNHIFEHNNCASIKPFYYQWFDEKTEKYSNNYIEVVSNIARNFTDKNKLRDRVVDLSRCEQLIK</sequence>
<evidence type="ECO:0000313" key="3">
    <source>
        <dbReference type="Proteomes" id="UP000184120"/>
    </source>
</evidence>
<name>A0A1M6ZY82_9FLAO</name>
<keyword evidence="4" id="KW-1185">Reference proteome</keyword>
<dbReference type="EMBL" id="FRBH01000008">
    <property type="protein sequence ID" value="SHL35305.1"/>
    <property type="molecule type" value="Genomic_DNA"/>
</dbReference>
<evidence type="ECO:0000313" key="4">
    <source>
        <dbReference type="Proteomes" id="UP000650994"/>
    </source>
</evidence>
<organism evidence="2 3">
    <name type="scientific">Chishuiella changwenlii</name>
    <dbReference type="NCBI Taxonomy" id="1434701"/>
    <lineage>
        <taxon>Bacteria</taxon>
        <taxon>Pseudomonadati</taxon>
        <taxon>Bacteroidota</taxon>
        <taxon>Flavobacteriia</taxon>
        <taxon>Flavobacteriales</taxon>
        <taxon>Weeksellaceae</taxon>
        <taxon>Chishuiella</taxon>
    </lineage>
</organism>
<reference evidence="1" key="5">
    <citation type="submission" date="2024-05" db="EMBL/GenBank/DDBJ databases">
        <authorList>
            <person name="Sun Q."/>
            <person name="Zhou Y."/>
        </authorList>
    </citation>
    <scope>NUCLEOTIDE SEQUENCE</scope>
    <source>
        <strain evidence="1">CGMCC 1.12707</strain>
    </source>
</reference>
<reference evidence="4" key="4">
    <citation type="journal article" date="2019" name="Int. J. Syst. Evol. Microbiol.">
        <title>The Global Catalogue of Microorganisms (GCM) 10K type strain sequencing project: providing services to taxonomists for standard genome sequencing and annotation.</title>
        <authorList>
            <consortium name="The Broad Institute Genomics Platform"/>
            <consortium name="The Broad Institute Genome Sequencing Center for Infectious Disease"/>
            <person name="Wu L."/>
            <person name="Ma J."/>
        </authorList>
    </citation>
    <scope>NUCLEOTIDE SEQUENCE [LARGE SCALE GENOMIC DNA]</scope>
    <source>
        <strain evidence="4">CGMCC 1.12707</strain>
    </source>
</reference>